<protein>
    <submittedName>
        <fullName evidence="1">Uncharacterized protein</fullName>
    </submittedName>
</protein>
<dbReference type="AlphaFoldDB" id="A0A9P7BI05"/>
<proteinExistence type="predicted"/>
<dbReference type="EMBL" id="JAANQT010011201">
    <property type="protein sequence ID" value="KAG1274515.1"/>
    <property type="molecule type" value="Genomic_DNA"/>
</dbReference>
<comment type="caution">
    <text evidence="1">The sequence shown here is derived from an EMBL/GenBank/DDBJ whole genome shotgun (WGS) entry which is preliminary data.</text>
</comment>
<accession>A0A9P7BI05</accession>
<evidence type="ECO:0000313" key="1">
    <source>
        <dbReference type="EMBL" id="KAG1274515.1"/>
    </source>
</evidence>
<reference evidence="1" key="1">
    <citation type="journal article" date="2020" name="Microb. Genom.">
        <title>Genetic diversity of clinical and environmental Mucorales isolates obtained from an investigation of mucormycosis cases among solid organ transplant recipients.</title>
        <authorList>
            <person name="Nguyen M.H."/>
            <person name="Kaul D."/>
            <person name="Muto C."/>
            <person name="Cheng S.J."/>
            <person name="Richter R.A."/>
            <person name="Bruno V.M."/>
            <person name="Liu G."/>
            <person name="Beyhan S."/>
            <person name="Sundermann A.J."/>
            <person name="Mounaud S."/>
            <person name="Pasculle A.W."/>
            <person name="Nierman W.C."/>
            <person name="Driscoll E."/>
            <person name="Cumbie R."/>
            <person name="Clancy C.J."/>
            <person name="Dupont C.L."/>
        </authorList>
    </citation>
    <scope>NUCLEOTIDE SEQUENCE</scope>
    <source>
        <strain evidence="1">GL11</strain>
    </source>
</reference>
<gene>
    <name evidence="1" type="ORF">G6F64_015109</name>
</gene>
<sequence>MNIKTFSSVIGYQGDNRAQSDETTPFQILKAANLPAVPAPTNDPLLRCGAVDGALTRIIDGEPGLLVHSDCKTLRKALAGGYCYRRLAVSGERTCWWAVASTDRW</sequence>
<keyword evidence="2" id="KW-1185">Reference proteome</keyword>
<name>A0A9P7BI05_RHIOR</name>
<organism evidence="1 2">
    <name type="scientific">Rhizopus oryzae</name>
    <name type="common">Mucormycosis agent</name>
    <name type="synonym">Rhizopus arrhizus var. delemar</name>
    <dbReference type="NCBI Taxonomy" id="64495"/>
    <lineage>
        <taxon>Eukaryota</taxon>
        <taxon>Fungi</taxon>
        <taxon>Fungi incertae sedis</taxon>
        <taxon>Mucoromycota</taxon>
        <taxon>Mucoromycotina</taxon>
        <taxon>Mucoromycetes</taxon>
        <taxon>Mucorales</taxon>
        <taxon>Mucorineae</taxon>
        <taxon>Rhizopodaceae</taxon>
        <taxon>Rhizopus</taxon>
    </lineage>
</organism>
<evidence type="ECO:0000313" key="2">
    <source>
        <dbReference type="Proteomes" id="UP000716291"/>
    </source>
</evidence>
<dbReference type="Proteomes" id="UP000716291">
    <property type="component" value="Unassembled WGS sequence"/>
</dbReference>